<feature type="transmembrane region" description="Helical" evidence="2">
    <location>
        <begin position="150"/>
        <end position="176"/>
    </location>
</feature>
<feature type="region of interest" description="Disordered" evidence="1">
    <location>
        <begin position="108"/>
        <end position="132"/>
    </location>
</feature>
<feature type="transmembrane region" description="Helical" evidence="2">
    <location>
        <begin position="500"/>
        <end position="520"/>
    </location>
</feature>
<keyword evidence="4" id="KW-1185">Reference proteome</keyword>
<accession>A0ABW3WD87</accession>
<keyword evidence="2" id="KW-1133">Transmembrane helix</keyword>
<feature type="transmembrane region" description="Helical" evidence="2">
    <location>
        <begin position="402"/>
        <end position="426"/>
    </location>
</feature>
<comment type="caution">
    <text evidence="3">The sequence shown here is derived from an EMBL/GenBank/DDBJ whole genome shotgun (WGS) entry which is preliminary data.</text>
</comment>
<protein>
    <submittedName>
        <fullName evidence="3">PepSY-associated TM helix domain-containing protein</fullName>
    </submittedName>
</protein>
<keyword evidence="2" id="KW-0812">Transmembrane</keyword>
<gene>
    <name evidence="3" type="ORF">ACFQ4M_09650</name>
</gene>
<feature type="compositionally biased region" description="Basic and acidic residues" evidence="1">
    <location>
        <begin position="108"/>
        <end position="117"/>
    </location>
</feature>
<dbReference type="PANTHER" id="PTHR34219:SF4">
    <property type="entry name" value="PEPSY DOMAIN-CONTAINING PROTEIN"/>
    <property type="match status" value="1"/>
</dbReference>
<dbReference type="Pfam" id="PF03929">
    <property type="entry name" value="PepSY_TM"/>
    <property type="match status" value="1"/>
</dbReference>
<dbReference type="Proteomes" id="UP001597158">
    <property type="component" value="Unassembled WGS sequence"/>
</dbReference>
<dbReference type="PANTHER" id="PTHR34219">
    <property type="entry name" value="IRON-REGULATED INNER MEMBRANE PROTEIN-RELATED"/>
    <property type="match status" value="1"/>
</dbReference>
<feature type="transmembrane region" description="Helical" evidence="2">
    <location>
        <begin position="468"/>
        <end position="485"/>
    </location>
</feature>
<name>A0ABW3WD87_9RHOO</name>
<feature type="transmembrane region" description="Helical" evidence="2">
    <location>
        <begin position="359"/>
        <end position="381"/>
    </location>
</feature>
<reference evidence="4" key="1">
    <citation type="journal article" date="2019" name="Int. J. Syst. Evol. Microbiol.">
        <title>The Global Catalogue of Microorganisms (GCM) 10K type strain sequencing project: providing services to taxonomists for standard genome sequencing and annotation.</title>
        <authorList>
            <consortium name="The Broad Institute Genomics Platform"/>
            <consortium name="The Broad Institute Genome Sequencing Center for Infectious Disease"/>
            <person name="Wu L."/>
            <person name="Ma J."/>
        </authorList>
    </citation>
    <scope>NUCLEOTIDE SEQUENCE [LARGE SCALE GENOMIC DNA]</scope>
    <source>
        <strain evidence="4">CCUG 48884</strain>
    </source>
</reference>
<proteinExistence type="predicted"/>
<feature type="transmembrane region" description="Helical" evidence="2">
    <location>
        <begin position="197"/>
        <end position="223"/>
    </location>
</feature>
<feature type="transmembrane region" description="Helical" evidence="2">
    <location>
        <begin position="12"/>
        <end position="36"/>
    </location>
</feature>
<evidence type="ECO:0000313" key="4">
    <source>
        <dbReference type="Proteomes" id="UP001597158"/>
    </source>
</evidence>
<keyword evidence="2" id="KW-0472">Membrane</keyword>
<dbReference type="EMBL" id="JBHTMC010000020">
    <property type="protein sequence ID" value="MFD1263849.1"/>
    <property type="molecule type" value="Genomic_DNA"/>
</dbReference>
<organism evidence="3 4">
    <name type="scientific">Thauera mechernichensis</name>
    <dbReference type="NCBI Taxonomy" id="82788"/>
    <lineage>
        <taxon>Bacteria</taxon>
        <taxon>Pseudomonadati</taxon>
        <taxon>Pseudomonadota</taxon>
        <taxon>Betaproteobacteria</taxon>
        <taxon>Rhodocyclales</taxon>
        <taxon>Zoogloeaceae</taxon>
        <taxon>Thauera</taxon>
    </lineage>
</organism>
<dbReference type="InterPro" id="IPR005625">
    <property type="entry name" value="PepSY-ass_TM"/>
</dbReference>
<feature type="transmembrane region" description="Helical" evidence="2">
    <location>
        <begin position="438"/>
        <end position="456"/>
    </location>
</feature>
<evidence type="ECO:0000256" key="1">
    <source>
        <dbReference type="SAM" id="MobiDB-lite"/>
    </source>
</evidence>
<sequence>MKDGFRQCMAWLHTWVGLVAGWVLFFVFVTGTAGYFDDEIDRWMKPELPLSARVEVGDRAAMLERALDRLESVAPGAKEWTILLPGEAVVPRGARGLAVRWEEMPEFGRDQGRRGSEGLDAESGEPVPDVEPRATRGGQLLYRMHYLLHYMPTTVGILLVGVCTMMMLIAILSGVVTHKQIFKDFFTFRPGKGQRSWLDAHNVVSVMALPFFLMITYSGLILFPVQYMPGAIYTVYGGSEQGVRAFSDQFFEVERDRSYEPLQRPHVALDAIVAQAEAQWGDGQVAALELSHPVDAVATVTAQRRHGSKIDFREPESLRFAAHTGEPLAALEPRHAVGQTRNVLYALHEGLFAGPWLRWVYFGSGLLGCAMIATGLVLWTVKRRKRHHKQGANASAFDAAGLRLVEVLNAGTIAGLPVAVAAYFWANRLLPLDMADRAQWEAHMMFAVWGWLFIYASLRPLRRAWVEILWLAALAYALLPVLNAATTDRHLGVTLPHGDWVLAGFDLIMIGLAAVFIYILRKLDRRWTKGEVTA</sequence>
<dbReference type="RefSeq" id="WP_277832683.1">
    <property type="nucleotide sequence ID" value="NZ_JARQZE010000005.1"/>
</dbReference>
<evidence type="ECO:0000313" key="3">
    <source>
        <dbReference type="EMBL" id="MFD1263849.1"/>
    </source>
</evidence>
<evidence type="ECO:0000256" key="2">
    <source>
        <dbReference type="SAM" id="Phobius"/>
    </source>
</evidence>